<name>A0A5S4ERN3_9PROT</name>
<evidence type="ECO:0000313" key="2">
    <source>
        <dbReference type="EMBL" id="TMQ78064.1"/>
    </source>
</evidence>
<keyword evidence="3" id="KW-1185">Reference proteome</keyword>
<protein>
    <submittedName>
        <fullName evidence="2">IncP-type DNA transfer protein TraO</fullName>
    </submittedName>
</protein>
<dbReference type="Proteomes" id="UP000306324">
    <property type="component" value="Unassembled WGS sequence"/>
</dbReference>
<dbReference type="OrthoDB" id="8526319at2"/>
<gene>
    <name evidence="2" type="ORF">ACCUM_2279</name>
</gene>
<comment type="caution">
    <text evidence="2">The sequence shown here is derived from an EMBL/GenBank/DDBJ whole genome shotgun (WGS) entry which is preliminary data.</text>
</comment>
<proteinExistence type="predicted"/>
<reference evidence="2 3" key="1">
    <citation type="submission" date="2019-04" db="EMBL/GenBank/DDBJ databases">
        <title>A novel phosphate-accumulating bacterium identified in bioreactor for phosphate removal from wastewater.</title>
        <authorList>
            <person name="Kotlyarov R.Y."/>
            <person name="Beletsky A.V."/>
            <person name="Kallistova A.Y."/>
            <person name="Dorofeev A.G."/>
            <person name="Nikolaev Y.Y."/>
            <person name="Pimenov N.V."/>
            <person name="Ravin N.V."/>
            <person name="Mardanov A.V."/>
        </authorList>
    </citation>
    <scope>NUCLEOTIDE SEQUENCE [LARGE SCALE GENOMIC DNA]</scope>
    <source>
        <strain evidence="2 3">Bin19</strain>
    </source>
</reference>
<sequence>MKQRLLVMNGQKIVQHEQEGRWLNDKVEKAGLVKPGIYNLYLASQADKTKTHDGVILHVDKDSVFQQVGKNVVKHDRVNFVKAPAIGSHSSITYDQGKAIASVASHVSSRGVSR</sequence>
<dbReference type="AlphaFoldDB" id="A0A5S4ERN3"/>
<evidence type="ECO:0000313" key="3">
    <source>
        <dbReference type="Proteomes" id="UP000306324"/>
    </source>
</evidence>
<dbReference type="InterPro" id="IPR040782">
    <property type="entry name" value="KfrB"/>
</dbReference>
<dbReference type="EMBL" id="SWAD01000012">
    <property type="protein sequence ID" value="TMQ78064.1"/>
    <property type="molecule type" value="Genomic_DNA"/>
</dbReference>
<feature type="domain" description="KfrB" evidence="1">
    <location>
        <begin position="51"/>
        <end position="102"/>
    </location>
</feature>
<accession>A0A5S4ERN3</accession>
<dbReference type="RefSeq" id="WP_138677494.1">
    <property type="nucleotide sequence ID" value="NZ_SWAD01000012.1"/>
</dbReference>
<organism evidence="2 3">
    <name type="scientific">Candidatus Accumulibacter phosphatis</name>
    <dbReference type="NCBI Taxonomy" id="327160"/>
    <lineage>
        <taxon>Bacteria</taxon>
        <taxon>Pseudomonadati</taxon>
        <taxon>Pseudomonadota</taxon>
        <taxon>Betaproteobacteria</taxon>
        <taxon>Candidatus Accumulibacter</taxon>
    </lineage>
</organism>
<evidence type="ECO:0000259" key="1">
    <source>
        <dbReference type="Pfam" id="PF18790"/>
    </source>
</evidence>
<dbReference type="Pfam" id="PF18790">
    <property type="entry name" value="KfrB"/>
    <property type="match status" value="1"/>
</dbReference>